<organism evidence="6 7">
    <name type="scientific">Arachis hypogaea</name>
    <name type="common">Peanut</name>
    <dbReference type="NCBI Taxonomy" id="3818"/>
    <lineage>
        <taxon>Eukaryota</taxon>
        <taxon>Viridiplantae</taxon>
        <taxon>Streptophyta</taxon>
        <taxon>Embryophyta</taxon>
        <taxon>Tracheophyta</taxon>
        <taxon>Spermatophyta</taxon>
        <taxon>Magnoliopsida</taxon>
        <taxon>eudicotyledons</taxon>
        <taxon>Gunneridae</taxon>
        <taxon>Pentapetalae</taxon>
        <taxon>rosids</taxon>
        <taxon>fabids</taxon>
        <taxon>Fabales</taxon>
        <taxon>Fabaceae</taxon>
        <taxon>Papilionoideae</taxon>
        <taxon>50 kb inversion clade</taxon>
        <taxon>dalbergioids sensu lato</taxon>
        <taxon>Dalbergieae</taxon>
        <taxon>Pterocarpus clade</taxon>
        <taxon>Arachis</taxon>
    </lineage>
</organism>
<gene>
    <name evidence="6" type="ORF">Ahy_B04g071809</name>
</gene>
<evidence type="ECO:0000256" key="5">
    <source>
        <dbReference type="ARBA" id="ARBA00023136"/>
    </source>
</evidence>
<dbReference type="Proteomes" id="UP000289738">
    <property type="component" value="Chromosome B04"/>
</dbReference>
<proteinExistence type="inferred from homology"/>
<accession>A0A444ZLJ7</accession>
<keyword evidence="4" id="KW-1133">Transmembrane helix</keyword>
<dbReference type="InterPro" id="IPR000109">
    <property type="entry name" value="POT_fam"/>
</dbReference>
<evidence type="ECO:0000256" key="1">
    <source>
        <dbReference type="ARBA" id="ARBA00004141"/>
    </source>
</evidence>
<dbReference type="InterPro" id="IPR036259">
    <property type="entry name" value="MFS_trans_sf"/>
</dbReference>
<comment type="caution">
    <text evidence="6">The sequence shown here is derived from an EMBL/GenBank/DDBJ whole genome shotgun (WGS) entry which is preliminary data.</text>
</comment>
<keyword evidence="5" id="KW-0472">Membrane</keyword>
<comment type="subcellular location">
    <subcellularLocation>
        <location evidence="1">Membrane</location>
        <topology evidence="1">Multi-pass membrane protein</topology>
    </subcellularLocation>
</comment>
<evidence type="ECO:0000313" key="6">
    <source>
        <dbReference type="EMBL" id="RYR15069.1"/>
    </source>
</evidence>
<keyword evidence="3" id="KW-0812">Transmembrane</keyword>
<dbReference type="Gene3D" id="1.20.1250.20">
    <property type="entry name" value="MFS general substrate transporter like domains"/>
    <property type="match status" value="2"/>
</dbReference>
<sequence length="258" mass="29206">MTFMTFSVSILKHDKLFFVALYVISIGDGGIKSCVQPFAADQFDEEKEEQRKPRALSLIIRQYWVDCRTRVASKGVDSANSSDFYWKKRYKRENPEGSPFATMAQVLVAASLKWRPNQLPTHDTSLCYYGLDDDHHPLPTLEHTHHLNQQVTFFAKQGSTMQRHIGSKFKIPSATLLGFVGIVMLCEIPVYDRVFVSVARKFTKHHSGITLLQKIGVGLFLSILDMIVSALVEAKRIGVAKQHNLIDDPNSILPISIW</sequence>
<name>A0A444ZLJ7_ARAHY</name>
<dbReference type="EMBL" id="SDMP01000014">
    <property type="protein sequence ID" value="RYR15069.1"/>
    <property type="molecule type" value="Genomic_DNA"/>
</dbReference>
<keyword evidence="7" id="KW-1185">Reference proteome</keyword>
<dbReference type="AlphaFoldDB" id="A0A444ZLJ7"/>
<dbReference type="Pfam" id="PF00854">
    <property type="entry name" value="PTR2"/>
    <property type="match status" value="2"/>
</dbReference>
<comment type="similarity">
    <text evidence="2">Belongs to the major facilitator superfamily. Proton-dependent oligopeptide transporter (POT/PTR) (TC 2.A.17) family.</text>
</comment>
<dbReference type="GO" id="GO:0022857">
    <property type="term" value="F:transmembrane transporter activity"/>
    <property type="evidence" value="ECO:0007669"/>
    <property type="project" value="InterPro"/>
</dbReference>
<evidence type="ECO:0000256" key="2">
    <source>
        <dbReference type="ARBA" id="ARBA00005982"/>
    </source>
</evidence>
<dbReference type="PANTHER" id="PTHR11654">
    <property type="entry name" value="OLIGOPEPTIDE TRANSPORTER-RELATED"/>
    <property type="match status" value="1"/>
</dbReference>
<dbReference type="GO" id="GO:0016020">
    <property type="term" value="C:membrane"/>
    <property type="evidence" value="ECO:0007669"/>
    <property type="project" value="UniProtKB-SubCell"/>
</dbReference>
<evidence type="ECO:0000256" key="3">
    <source>
        <dbReference type="ARBA" id="ARBA00022692"/>
    </source>
</evidence>
<evidence type="ECO:0000313" key="7">
    <source>
        <dbReference type="Proteomes" id="UP000289738"/>
    </source>
</evidence>
<evidence type="ECO:0000256" key="4">
    <source>
        <dbReference type="ARBA" id="ARBA00022989"/>
    </source>
</evidence>
<reference evidence="6 7" key="1">
    <citation type="submission" date="2019-01" db="EMBL/GenBank/DDBJ databases">
        <title>Sequencing of cultivated peanut Arachis hypogaea provides insights into genome evolution and oil improvement.</title>
        <authorList>
            <person name="Chen X."/>
        </authorList>
    </citation>
    <scope>NUCLEOTIDE SEQUENCE [LARGE SCALE GENOMIC DNA]</scope>
    <source>
        <strain evidence="7">cv. Fuhuasheng</strain>
        <tissue evidence="6">Leaves</tissue>
    </source>
</reference>
<protein>
    <submittedName>
        <fullName evidence="6">Uncharacterized protein</fullName>
    </submittedName>
</protein>